<proteinExistence type="predicted"/>
<protein>
    <submittedName>
        <fullName evidence="1">Uncharacterized protein</fullName>
    </submittedName>
</protein>
<evidence type="ECO:0000313" key="1">
    <source>
        <dbReference type="EMBL" id="MCY4744568.1"/>
    </source>
</evidence>
<name>A0ACC6C805_9BURK</name>
<keyword evidence="2" id="KW-1185">Reference proteome</keyword>
<dbReference type="EMBL" id="JAPPUY010000001">
    <property type="protein sequence ID" value="MCY4744568.1"/>
    <property type="molecule type" value="Genomic_DNA"/>
</dbReference>
<reference evidence="1" key="1">
    <citation type="submission" date="2022-08" db="EMBL/GenBank/DDBJ databases">
        <title>Genome sequencing of Pelomonas sp. UHG3.</title>
        <authorList>
            <person name="So Y."/>
        </authorList>
    </citation>
    <scope>NUCLEOTIDE SEQUENCE</scope>
    <source>
        <strain evidence="1">UHG3</strain>
    </source>
</reference>
<evidence type="ECO:0000313" key="2">
    <source>
        <dbReference type="Proteomes" id="UP001076464"/>
    </source>
</evidence>
<dbReference type="Proteomes" id="UP001076464">
    <property type="component" value="Unassembled WGS sequence"/>
</dbReference>
<accession>A0ACC6C805</accession>
<organism evidence="1 2">
    <name type="scientific">Roseateles hydrophilus</name>
    <dbReference type="NCBI Taxonomy" id="2975054"/>
    <lineage>
        <taxon>Bacteria</taxon>
        <taxon>Pseudomonadati</taxon>
        <taxon>Pseudomonadota</taxon>
        <taxon>Betaproteobacteria</taxon>
        <taxon>Burkholderiales</taxon>
        <taxon>Sphaerotilaceae</taxon>
        <taxon>Roseateles</taxon>
    </lineage>
</organism>
<sequence length="186" mass="20243">MNFRPAFLLAASLVAAAPSSAQPPQLTREELAATTVEVTPERDAAAKYMGERSATLYAMGASCRKLLRMPAPSWGQPEANAWDQHHYRYSAAVSRYIQKRQAFNDGLKSYMAARERIEAASAQGEKDAAAWLKAAPDRAQACQDFFADSAAGRLNLTPEHVHTPVLEDLARRLFDPRTPAAAASAP</sequence>
<gene>
    <name evidence="1" type="ORF">NYO99_06240</name>
</gene>
<comment type="caution">
    <text evidence="1">The sequence shown here is derived from an EMBL/GenBank/DDBJ whole genome shotgun (WGS) entry which is preliminary data.</text>
</comment>